<comment type="caution">
    <text evidence="3">The sequence shown here is derived from an EMBL/GenBank/DDBJ whole genome shotgun (WGS) entry which is preliminary data.</text>
</comment>
<dbReference type="PANTHER" id="PTHR43096">
    <property type="entry name" value="DNAJ HOMOLOG 1, MITOCHONDRIAL-RELATED"/>
    <property type="match status" value="1"/>
</dbReference>
<dbReference type="InterPro" id="IPR036869">
    <property type="entry name" value="J_dom_sf"/>
</dbReference>
<reference evidence="3 4" key="1">
    <citation type="journal article" date="2016" name="DNA Res.">
        <title>Genome sequence of Aspergillus luchuensis NBRC 4314.</title>
        <authorList>
            <person name="Yamada O."/>
            <person name="Machida M."/>
            <person name="Hosoyama A."/>
            <person name="Goto M."/>
            <person name="Takahashi T."/>
            <person name="Futagami T."/>
            <person name="Yamagata Y."/>
            <person name="Takeuchi M."/>
            <person name="Kobayashi T."/>
            <person name="Koike H."/>
            <person name="Abe K."/>
            <person name="Asai K."/>
            <person name="Arita M."/>
            <person name="Fujita N."/>
            <person name="Fukuda K."/>
            <person name="Higa K."/>
            <person name="Horikawa H."/>
            <person name="Ishikawa T."/>
            <person name="Jinno K."/>
            <person name="Kato Y."/>
            <person name="Kirimura K."/>
            <person name="Mizutani O."/>
            <person name="Nakasone K."/>
            <person name="Sano M."/>
            <person name="Shiraishi Y."/>
            <person name="Tsukahara M."/>
            <person name="Gomi K."/>
        </authorList>
    </citation>
    <scope>NUCLEOTIDE SEQUENCE [LARGE SCALE GENOMIC DNA]</scope>
    <source>
        <strain evidence="3 4">RIB 2604</strain>
    </source>
</reference>
<dbReference type="CDD" id="cd06257">
    <property type="entry name" value="DnaJ"/>
    <property type="match status" value="1"/>
</dbReference>
<accession>A0A146FP15</accession>
<feature type="region of interest" description="Disordered" evidence="1">
    <location>
        <begin position="254"/>
        <end position="378"/>
    </location>
</feature>
<feature type="region of interest" description="Disordered" evidence="1">
    <location>
        <begin position="230"/>
        <end position="249"/>
    </location>
</feature>
<feature type="compositionally biased region" description="Basic and acidic residues" evidence="1">
    <location>
        <begin position="259"/>
        <end position="283"/>
    </location>
</feature>
<dbReference type="InterPro" id="IPR001623">
    <property type="entry name" value="DnaJ_domain"/>
</dbReference>
<sequence length="614" mass="68753">MYSATRVTNYYSILGISHNSSLKDINSAYKKLALKHHPDKQGTGNADVSNDEFQKIQEAIETLRDPIRKQEHDDILRRAGYYFHSTPFASDDEYEDWPEGSWRPMSWKRYEDFKDPMELYRYKYGNSVHMDPFAPESLVEKARVEIEIRVGEQLEREAAAAAAAAARAATADGMGSENGDDDGEEDEGVDDGGVLFNKPQHFQDILEYLRNQEAASTEKRRMAMRVNVEKDEERLRNGEEEDELDHDEKEFARGYGNEHCWRSKEAGSDVPREWHENFYHNEEEAVYYGGDEDEGDDEDDEEEEDADDNDDDDEEEDDDYRGESQNDDPEDEDEDDEQPQGPGAGPSTPHHDNFYDADRYEDDGYYHSDDEDDIYEDYGNNNGADIYFFHFSHTASEQPASNFSESTEYVTAECARESDAESVMDEAGGVCLTYSTSNLPRPSDSSIFDPPSLPFVTPFLPSPAIKPNATASIDNGDPLLFHFCSKLDGPVNSYTSQDFLFELTGMVFDVYCGWLEGVRLTFPGAKPLSKEKQDAPTCLHLGGWEKSFGRDKCDGCQLRQPLFMLTCPGCGIEKCAGCRLTSAAAAVAAGKGGGGGGEGVGDLLRGWDATALGW</sequence>
<dbReference type="VEuPathDB" id="FungiDB:ASPFODRAFT_202357"/>
<name>A0A146FP15_ASPKA</name>
<dbReference type="PRINTS" id="PR00625">
    <property type="entry name" value="JDOMAIN"/>
</dbReference>
<dbReference type="Proteomes" id="UP000075230">
    <property type="component" value="Unassembled WGS sequence"/>
</dbReference>
<proteinExistence type="predicted"/>
<feature type="compositionally biased region" description="Acidic residues" evidence="1">
    <location>
        <begin position="290"/>
        <end position="338"/>
    </location>
</feature>
<feature type="region of interest" description="Disordered" evidence="1">
    <location>
        <begin position="170"/>
        <end position="193"/>
    </location>
</feature>
<dbReference type="EMBL" id="BCWF01000021">
    <property type="protein sequence ID" value="GAT27337.1"/>
    <property type="molecule type" value="Genomic_DNA"/>
</dbReference>
<dbReference type="AlphaFoldDB" id="A0A146FP15"/>
<dbReference type="SMART" id="SM00271">
    <property type="entry name" value="DnaJ"/>
    <property type="match status" value="1"/>
</dbReference>
<gene>
    <name evidence="3" type="ORF">RIB2604_02110250</name>
</gene>
<dbReference type="GO" id="GO:0005737">
    <property type="term" value="C:cytoplasm"/>
    <property type="evidence" value="ECO:0007669"/>
    <property type="project" value="TreeGrafter"/>
</dbReference>
<dbReference type="PANTHER" id="PTHR43096:SF10">
    <property type="entry name" value="CHAPERONE PROTEIN DNAJ A6, CHLOROPLASTIC"/>
    <property type="match status" value="1"/>
</dbReference>
<dbReference type="GO" id="GO:0042026">
    <property type="term" value="P:protein refolding"/>
    <property type="evidence" value="ECO:0007669"/>
    <property type="project" value="TreeGrafter"/>
</dbReference>
<feature type="compositionally biased region" description="Acidic residues" evidence="1">
    <location>
        <begin position="178"/>
        <end position="190"/>
    </location>
</feature>
<dbReference type="Pfam" id="PF00226">
    <property type="entry name" value="DnaJ"/>
    <property type="match status" value="1"/>
</dbReference>
<dbReference type="GO" id="GO:0051082">
    <property type="term" value="F:unfolded protein binding"/>
    <property type="evidence" value="ECO:0007669"/>
    <property type="project" value="TreeGrafter"/>
</dbReference>
<feature type="domain" description="J" evidence="2">
    <location>
        <begin position="9"/>
        <end position="76"/>
    </location>
</feature>
<evidence type="ECO:0000256" key="1">
    <source>
        <dbReference type="SAM" id="MobiDB-lite"/>
    </source>
</evidence>
<feature type="compositionally biased region" description="Basic and acidic residues" evidence="1">
    <location>
        <begin position="349"/>
        <end position="368"/>
    </location>
</feature>
<organism evidence="3 4">
    <name type="scientific">Aspergillus kawachii</name>
    <name type="common">White koji mold</name>
    <name type="synonym">Aspergillus awamori var. kawachi</name>
    <dbReference type="NCBI Taxonomy" id="1069201"/>
    <lineage>
        <taxon>Eukaryota</taxon>
        <taxon>Fungi</taxon>
        <taxon>Dikarya</taxon>
        <taxon>Ascomycota</taxon>
        <taxon>Pezizomycotina</taxon>
        <taxon>Eurotiomycetes</taxon>
        <taxon>Eurotiomycetidae</taxon>
        <taxon>Eurotiales</taxon>
        <taxon>Aspergillaceae</taxon>
        <taxon>Aspergillus</taxon>
        <taxon>Aspergillus subgen. Circumdati</taxon>
    </lineage>
</organism>
<evidence type="ECO:0000313" key="3">
    <source>
        <dbReference type="EMBL" id="GAT27337.1"/>
    </source>
</evidence>
<evidence type="ECO:0000313" key="4">
    <source>
        <dbReference type="Proteomes" id="UP000075230"/>
    </source>
</evidence>
<protein>
    <recommendedName>
        <fullName evidence="2">J domain-containing protein</fullName>
    </recommendedName>
</protein>
<dbReference type="PROSITE" id="PS50076">
    <property type="entry name" value="DNAJ_2"/>
    <property type="match status" value="1"/>
</dbReference>
<dbReference type="Gene3D" id="1.10.287.110">
    <property type="entry name" value="DnaJ domain"/>
    <property type="match status" value="1"/>
</dbReference>
<dbReference type="SUPFAM" id="SSF46565">
    <property type="entry name" value="Chaperone J-domain"/>
    <property type="match status" value="1"/>
</dbReference>
<evidence type="ECO:0000259" key="2">
    <source>
        <dbReference type="PROSITE" id="PS50076"/>
    </source>
</evidence>
<reference evidence="4" key="2">
    <citation type="submission" date="2016-02" db="EMBL/GenBank/DDBJ databases">
        <title>Genome sequencing of Aspergillus luchuensis NBRC 4314.</title>
        <authorList>
            <person name="Yamada O."/>
        </authorList>
    </citation>
    <scope>NUCLEOTIDE SEQUENCE [LARGE SCALE GENOMIC DNA]</scope>
    <source>
        <strain evidence="4">RIB 2604</strain>
    </source>
</reference>